<keyword evidence="11" id="KW-1185">Reference proteome</keyword>
<feature type="transmembrane region" description="Helical" evidence="8">
    <location>
        <begin position="38"/>
        <end position="63"/>
    </location>
</feature>
<dbReference type="Pfam" id="PF00137">
    <property type="entry name" value="ATP-synt_C"/>
    <property type="match status" value="1"/>
</dbReference>
<dbReference type="PRINTS" id="PR00124">
    <property type="entry name" value="ATPASEC"/>
</dbReference>
<reference evidence="10" key="1">
    <citation type="submission" date="2022-09" db="EMBL/GenBank/DDBJ databases">
        <authorList>
            <person name="Li D."/>
            <person name="Cheng J."/>
            <person name="Li Y."/>
        </authorList>
    </citation>
    <scope>NUCLEOTIDE SEQUENCE</scope>
    <source>
        <strain evidence="10">DL</strain>
    </source>
</reference>
<protein>
    <recommendedName>
        <fullName evidence="6">ATP synthase F(0) sector subunit c</fullName>
    </recommendedName>
    <alternativeName>
        <fullName evidence="7">F-type ATPase subunit c</fullName>
    </alternativeName>
</protein>
<comment type="similarity">
    <text evidence="2">Belongs to the ATPase C chain family.</text>
</comment>
<accession>A0ABY6FWM0</accession>
<evidence type="ECO:0000256" key="5">
    <source>
        <dbReference type="ARBA" id="ARBA00023136"/>
    </source>
</evidence>
<dbReference type="Proteomes" id="UP001063368">
    <property type="component" value="Chromosome"/>
</dbReference>
<feature type="transmembrane region" description="Helical" evidence="8">
    <location>
        <begin position="125"/>
        <end position="147"/>
    </location>
</feature>
<evidence type="ECO:0000256" key="1">
    <source>
        <dbReference type="ARBA" id="ARBA00004141"/>
    </source>
</evidence>
<dbReference type="EMBL" id="CP106856">
    <property type="protein sequence ID" value="UYB37417.1"/>
    <property type="molecule type" value="Genomic_DNA"/>
</dbReference>
<evidence type="ECO:0000256" key="6">
    <source>
        <dbReference type="ARBA" id="ARBA00032200"/>
    </source>
</evidence>
<dbReference type="CDD" id="cd18120">
    <property type="entry name" value="ATP-synt_Vo_Ao_c"/>
    <property type="match status" value="1"/>
</dbReference>
<evidence type="ECO:0000256" key="2">
    <source>
        <dbReference type="ARBA" id="ARBA00006704"/>
    </source>
</evidence>
<evidence type="ECO:0000313" key="11">
    <source>
        <dbReference type="Proteomes" id="UP001063368"/>
    </source>
</evidence>
<dbReference type="SUPFAM" id="SSF81333">
    <property type="entry name" value="F1F0 ATP synthase subunit C"/>
    <property type="match status" value="1"/>
</dbReference>
<organism evidence="10 11">
    <name type="scientific">Arthrobacter koreensis</name>
    <dbReference type="NCBI Taxonomy" id="199136"/>
    <lineage>
        <taxon>Bacteria</taxon>
        <taxon>Bacillati</taxon>
        <taxon>Actinomycetota</taxon>
        <taxon>Actinomycetes</taxon>
        <taxon>Micrococcales</taxon>
        <taxon>Micrococcaceae</taxon>
        <taxon>Arthrobacter</taxon>
    </lineage>
</organism>
<comment type="subcellular location">
    <subcellularLocation>
        <location evidence="1">Membrane</location>
        <topology evidence="1">Multi-pass membrane protein</topology>
    </subcellularLocation>
</comment>
<evidence type="ECO:0000256" key="8">
    <source>
        <dbReference type="SAM" id="Phobius"/>
    </source>
</evidence>
<feature type="transmembrane region" description="Helical" evidence="8">
    <location>
        <begin position="83"/>
        <end position="113"/>
    </location>
</feature>
<gene>
    <name evidence="10" type="ORF">N9A08_07195</name>
</gene>
<dbReference type="Gene3D" id="1.20.120.610">
    <property type="entry name" value="lithium bound rotor ring of v- atpase"/>
    <property type="match status" value="1"/>
</dbReference>
<evidence type="ECO:0000256" key="4">
    <source>
        <dbReference type="ARBA" id="ARBA00022989"/>
    </source>
</evidence>
<sequence length="150" mass="14475">MNPWFAGIPLALIITILLAGGALWLLRRRRGAGIKVMLGVNGLIMAGALALLAAAFAAAPASASGGAAGTAVSMATDGSDSSSAALIGAAIAVAGSSIGAAIAVAYTGSAALAAMSERPEIFGRAMVVVGLAEGIAIYGLIISIILIGQA</sequence>
<evidence type="ECO:0000313" key="10">
    <source>
        <dbReference type="EMBL" id="UYB37417.1"/>
    </source>
</evidence>
<name>A0ABY6FWM0_9MICC</name>
<dbReference type="GeneID" id="95607222"/>
<keyword evidence="3 8" id="KW-0812">Transmembrane</keyword>
<keyword evidence="5 8" id="KW-0472">Membrane</keyword>
<dbReference type="InterPro" id="IPR035921">
    <property type="entry name" value="F/V-ATP_Csub_sf"/>
</dbReference>
<proteinExistence type="inferred from homology"/>
<evidence type="ECO:0000256" key="7">
    <source>
        <dbReference type="ARBA" id="ARBA00032887"/>
    </source>
</evidence>
<feature type="transmembrane region" description="Helical" evidence="8">
    <location>
        <begin position="6"/>
        <end position="26"/>
    </location>
</feature>
<dbReference type="InterPro" id="IPR000454">
    <property type="entry name" value="ATP_synth_F0_csu"/>
</dbReference>
<feature type="domain" description="V-ATPase proteolipid subunit C-like" evidence="9">
    <location>
        <begin position="87"/>
        <end position="146"/>
    </location>
</feature>
<dbReference type="RefSeq" id="WP_091605375.1">
    <property type="nucleotide sequence ID" value="NZ_BAAAKG010000002.1"/>
</dbReference>
<evidence type="ECO:0000259" key="9">
    <source>
        <dbReference type="Pfam" id="PF00137"/>
    </source>
</evidence>
<evidence type="ECO:0000256" key="3">
    <source>
        <dbReference type="ARBA" id="ARBA00022692"/>
    </source>
</evidence>
<keyword evidence="4 8" id="KW-1133">Transmembrane helix</keyword>
<dbReference type="InterPro" id="IPR002379">
    <property type="entry name" value="ATPase_proteolipid_c-like_dom"/>
</dbReference>